<evidence type="ECO:0000313" key="1">
    <source>
        <dbReference type="EMBL" id="MPN19004.1"/>
    </source>
</evidence>
<accession>A0A645G4D5</accession>
<organism evidence="1">
    <name type="scientific">bioreactor metagenome</name>
    <dbReference type="NCBI Taxonomy" id="1076179"/>
    <lineage>
        <taxon>unclassified sequences</taxon>
        <taxon>metagenomes</taxon>
        <taxon>ecological metagenomes</taxon>
    </lineage>
</organism>
<proteinExistence type="predicted"/>
<protein>
    <submittedName>
        <fullName evidence="1">Uncharacterized protein</fullName>
    </submittedName>
</protein>
<sequence length="80" mass="8889">MEEFSFTTAQINYPLGAAAFHSGQHRAEPLLVQTNLLLDGRFLLGMGLLSLVGRRLLLVYETLQSVIDEIAPVFQIARCN</sequence>
<reference evidence="1" key="1">
    <citation type="submission" date="2019-08" db="EMBL/GenBank/DDBJ databases">
        <authorList>
            <person name="Kucharzyk K."/>
            <person name="Murdoch R.W."/>
            <person name="Higgins S."/>
            <person name="Loffler F."/>
        </authorList>
    </citation>
    <scope>NUCLEOTIDE SEQUENCE</scope>
</reference>
<comment type="caution">
    <text evidence="1">The sequence shown here is derived from an EMBL/GenBank/DDBJ whole genome shotgun (WGS) entry which is preliminary data.</text>
</comment>
<dbReference type="AlphaFoldDB" id="A0A645G4D5"/>
<gene>
    <name evidence="1" type="ORF">SDC9_166370</name>
</gene>
<name>A0A645G4D5_9ZZZZ</name>
<dbReference type="EMBL" id="VSSQ01066473">
    <property type="protein sequence ID" value="MPN19004.1"/>
    <property type="molecule type" value="Genomic_DNA"/>
</dbReference>